<dbReference type="SUPFAM" id="SSF56935">
    <property type="entry name" value="Porins"/>
    <property type="match status" value="1"/>
</dbReference>
<dbReference type="KEGG" id="tcd:AAIA72_12130"/>
<dbReference type="GO" id="GO:0009279">
    <property type="term" value="C:cell outer membrane"/>
    <property type="evidence" value="ECO:0007669"/>
    <property type="project" value="UniProtKB-SubCell"/>
</dbReference>
<dbReference type="InterPro" id="IPR005017">
    <property type="entry name" value="OMPP1/FadL/TodX"/>
</dbReference>
<evidence type="ECO:0000256" key="2">
    <source>
        <dbReference type="ARBA" id="ARBA00008163"/>
    </source>
</evidence>
<reference evidence="9" key="1">
    <citation type="submission" date="2024-05" db="EMBL/GenBank/DDBJ databases">
        <title>Genome sequencing of novel strain.</title>
        <authorList>
            <person name="Ganbat D."/>
            <person name="Ganbat S."/>
            <person name="Lee S.-J."/>
        </authorList>
    </citation>
    <scope>NUCLEOTIDE SEQUENCE</scope>
    <source>
        <strain evidence="9">SMD15-11</strain>
    </source>
</reference>
<dbReference type="RefSeq" id="WP_369600586.1">
    <property type="nucleotide sequence ID" value="NZ_CP154858.1"/>
</dbReference>
<evidence type="ECO:0000256" key="6">
    <source>
        <dbReference type="ARBA" id="ARBA00023136"/>
    </source>
</evidence>
<gene>
    <name evidence="9" type="ORF">AAIA72_12130</name>
</gene>
<evidence type="ECO:0000256" key="7">
    <source>
        <dbReference type="ARBA" id="ARBA00023237"/>
    </source>
</evidence>
<name>A0AB39UU70_9GAMM</name>
<dbReference type="Pfam" id="PF03349">
    <property type="entry name" value="Toluene_X"/>
    <property type="match status" value="1"/>
</dbReference>
<comment type="subcellular location">
    <subcellularLocation>
        <location evidence="1">Cell outer membrane</location>
        <topology evidence="1">Multi-pass membrane protein</topology>
    </subcellularLocation>
</comment>
<dbReference type="PANTHER" id="PTHR35093:SF3">
    <property type="entry name" value="LONG-CHAIN FATTY ACID TRANSPORT PROTEIN"/>
    <property type="match status" value="1"/>
</dbReference>
<keyword evidence="7" id="KW-0998">Cell outer membrane</keyword>
<evidence type="ECO:0000313" key="9">
    <source>
        <dbReference type="EMBL" id="XDT71550.1"/>
    </source>
</evidence>
<evidence type="ECO:0000256" key="8">
    <source>
        <dbReference type="SAM" id="SignalP"/>
    </source>
</evidence>
<dbReference type="PANTHER" id="PTHR35093">
    <property type="entry name" value="OUTER MEMBRANE PROTEIN NMB0088-RELATED"/>
    <property type="match status" value="1"/>
</dbReference>
<feature type="signal peptide" evidence="8">
    <location>
        <begin position="1"/>
        <end position="23"/>
    </location>
</feature>
<dbReference type="AlphaFoldDB" id="A0AB39UU70"/>
<protein>
    <submittedName>
        <fullName evidence="9">Outer membrane protein transport protein</fullName>
    </submittedName>
</protein>
<dbReference type="Gene3D" id="2.40.160.60">
    <property type="entry name" value="Outer membrane protein transport protein (OMPP1/FadL/TodX)"/>
    <property type="match status" value="1"/>
</dbReference>
<keyword evidence="5 8" id="KW-0732">Signal</keyword>
<evidence type="ECO:0000256" key="1">
    <source>
        <dbReference type="ARBA" id="ARBA00004571"/>
    </source>
</evidence>
<feature type="chain" id="PRO_5044337699" evidence="8">
    <location>
        <begin position="24"/>
        <end position="410"/>
    </location>
</feature>
<keyword evidence="4" id="KW-0812">Transmembrane</keyword>
<accession>A0AB39UU70</accession>
<keyword evidence="6" id="KW-0472">Membrane</keyword>
<evidence type="ECO:0000256" key="3">
    <source>
        <dbReference type="ARBA" id="ARBA00022452"/>
    </source>
</evidence>
<comment type="similarity">
    <text evidence="2">Belongs to the OmpP1/FadL family.</text>
</comment>
<keyword evidence="3" id="KW-1134">Transmembrane beta strand</keyword>
<sequence length="410" mass="43671">MSSVFQRRLLAGSALLLSLPAFSASFQVGEHSAAGIGRANAGEAAIADDASTLATNAAAMTLLDSASVSAVVTYVDPDVTITGQKTSVMPPATLTIDEDGVAPSEWVPSLYYVQPVGERLRVGLSATTYYGLSTDYADSSNLTEFADETEIVTLSLNPNVAYRVTDQLSLGAGISYVKADAKLTTSSTALGKIFGLEGDGDGWGYNLGMLWEFSPMTRLGVSYRSDVHIGFDGDVSMLVGSNTRIDSIGTLSVTLPSQLELSVFHRYDDKLAVHASILKTGWHSFDVLTAHVEGVGPVLVKEEYYDDAVRYSLGATYTLNETVTLRAGWAFDESPVKPEYRSLSIPDSDRVWYSLGASVAVNPQLGVDLGYAYVDGDSVTLSNTSSLGTTFTGNSEGNGHLFSAQVNYRF</sequence>
<proteinExistence type="inferred from homology"/>
<evidence type="ECO:0000256" key="5">
    <source>
        <dbReference type="ARBA" id="ARBA00022729"/>
    </source>
</evidence>
<dbReference type="GO" id="GO:0015483">
    <property type="term" value="F:long-chain fatty acid transporting porin activity"/>
    <property type="evidence" value="ECO:0007669"/>
    <property type="project" value="TreeGrafter"/>
</dbReference>
<organism evidence="9">
    <name type="scientific">Thermohahella caldifontis</name>
    <dbReference type="NCBI Taxonomy" id="3142973"/>
    <lineage>
        <taxon>Bacteria</taxon>
        <taxon>Pseudomonadati</taxon>
        <taxon>Pseudomonadota</taxon>
        <taxon>Gammaproteobacteria</taxon>
        <taxon>Oceanospirillales</taxon>
        <taxon>Hahellaceae</taxon>
        <taxon>Thermohahella</taxon>
    </lineage>
</organism>
<dbReference type="EMBL" id="CP154858">
    <property type="protein sequence ID" value="XDT71550.1"/>
    <property type="molecule type" value="Genomic_DNA"/>
</dbReference>
<evidence type="ECO:0000256" key="4">
    <source>
        <dbReference type="ARBA" id="ARBA00022692"/>
    </source>
</evidence>